<name>A0A5E8UWG8_ROSAD</name>
<protein>
    <submittedName>
        <fullName evidence="2">Uncharacterized protein</fullName>
    </submittedName>
</protein>
<gene>
    <name evidence="2" type="ORF">SADFL11_00050820</name>
</gene>
<evidence type="ECO:0000313" key="2">
    <source>
        <dbReference type="EMBL" id="RMX61766.1"/>
    </source>
</evidence>
<accession>A0A5E8UWG8</accession>
<dbReference type="Proteomes" id="UP000004703">
    <property type="component" value="Plasmid pLADFL_1"/>
</dbReference>
<proteinExistence type="predicted"/>
<dbReference type="EMBL" id="ACCU02000005">
    <property type="protein sequence ID" value="RMX61766.1"/>
    <property type="molecule type" value="Genomic_DNA"/>
</dbReference>
<geneLocation type="plasmid" evidence="3">
    <name>pladfl_1</name>
</geneLocation>
<keyword evidence="2" id="KW-0614">Plasmid</keyword>
<comment type="caution">
    <text evidence="2">The sequence shown here is derived from an EMBL/GenBank/DDBJ whole genome shotgun (WGS) entry which is preliminary data.</text>
</comment>
<organism evidence="2 3">
    <name type="scientific">Roseibium alexandrii (strain DSM 17067 / NCIMB 14079 / DFL-11)</name>
    <name type="common">Labrenzia alexandrii</name>
    <dbReference type="NCBI Taxonomy" id="244592"/>
    <lineage>
        <taxon>Bacteria</taxon>
        <taxon>Pseudomonadati</taxon>
        <taxon>Pseudomonadota</taxon>
        <taxon>Alphaproteobacteria</taxon>
        <taxon>Hyphomicrobiales</taxon>
        <taxon>Stappiaceae</taxon>
        <taxon>Roseibium</taxon>
    </lineage>
</organism>
<evidence type="ECO:0000256" key="1">
    <source>
        <dbReference type="SAM" id="MobiDB-lite"/>
    </source>
</evidence>
<feature type="region of interest" description="Disordered" evidence="1">
    <location>
        <begin position="53"/>
        <end position="72"/>
    </location>
</feature>
<sequence length="160" mass="18307">MPPRRAKSPPSITRACYRQVPACNQQRCLDGGARRSRADVLVLVQVCRRSLHQHSTETERAKREPVSEAPTQCAPFPGFLRWLEPSRPAVGRTPTTQELPVCSQLEDRQSPEPVLTPITHSYSRLVFRRGSLARTRGLQVFTSYQMSHTRRPKRSRLRHV</sequence>
<reference evidence="2 3" key="1">
    <citation type="submission" date="2008-01" db="EMBL/GenBank/DDBJ databases">
        <authorList>
            <person name="Wagner-Dobler I."/>
            <person name="Ferriera S."/>
            <person name="Johnson J."/>
            <person name="Kravitz S."/>
            <person name="Beeson K."/>
            <person name="Sutton G."/>
            <person name="Rogers Y.-H."/>
            <person name="Friedman R."/>
            <person name="Frazier M."/>
            <person name="Venter J.C."/>
        </authorList>
    </citation>
    <scope>NUCLEOTIDE SEQUENCE [LARGE SCALE GENOMIC DNA]</scope>
    <source>
        <strain evidence="3">DSM 17067 / NCIMB 14079 / DFL-11</strain>
        <plasmid evidence="3">pladfl_1</plasmid>
    </source>
</reference>
<dbReference type="AlphaFoldDB" id="A0A5E8UWG8"/>
<reference evidence="2 3" key="2">
    <citation type="submission" date="2013-04" db="EMBL/GenBank/DDBJ databases">
        <authorList>
            <person name="Fiebig A."/>
            <person name="Pradella S."/>
            <person name="Wagner-Doebler I."/>
        </authorList>
    </citation>
    <scope>NUCLEOTIDE SEQUENCE [LARGE SCALE GENOMIC DNA]</scope>
    <source>
        <strain evidence="3">DSM 17067 / NCIMB 14079 / DFL-11</strain>
        <plasmid evidence="3">pladfl_1</plasmid>
    </source>
</reference>
<evidence type="ECO:0000313" key="3">
    <source>
        <dbReference type="Proteomes" id="UP000004703"/>
    </source>
</evidence>
<feature type="compositionally biased region" description="Basic and acidic residues" evidence="1">
    <location>
        <begin position="54"/>
        <end position="66"/>
    </location>
</feature>